<feature type="compositionally biased region" description="Basic and acidic residues" evidence="1">
    <location>
        <begin position="780"/>
        <end position="992"/>
    </location>
</feature>
<feature type="compositionally biased region" description="Basic and acidic residues" evidence="1">
    <location>
        <begin position="1627"/>
        <end position="1641"/>
    </location>
</feature>
<feature type="region of interest" description="Disordered" evidence="1">
    <location>
        <begin position="1092"/>
        <end position="1187"/>
    </location>
</feature>
<dbReference type="Proteomes" id="UP001295684">
    <property type="component" value="Unassembled WGS sequence"/>
</dbReference>
<feature type="compositionally biased region" description="Basic and acidic residues" evidence="1">
    <location>
        <begin position="269"/>
        <end position="298"/>
    </location>
</feature>
<feature type="compositionally biased region" description="Polar residues" evidence="1">
    <location>
        <begin position="68"/>
        <end position="86"/>
    </location>
</feature>
<evidence type="ECO:0000313" key="3">
    <source>
        <dbReference type="Proteomes" id="UP001295684"/>
    </source>
</evidence>
<feature type="compositionally biased region" description="Acidic residues" evidence="1">
    <location>
        <begin position="1598"/>
        <end position="1612"/>
    </location>
</feature>
<reference evidence="2" key="1">
    <citation type="submission" date="2023-07" db="EMBL/GenBank/DDBJ databases">
        <authorList>
            <consortium name="AG Swart"/>
            <person name="Singh M."/>
            <person name="Singh A."/>
            <person name="Seah K."/>
            <person name="Emmerich C."/>
        </authorList>
    </citation>
    <scope>NUCLEOTIDE SEQUENCE</scope>
    <source>
        <strain evidence="2">DP1</strain>
    </source>
</reference>
<feature type="region of interest" description="Disordered" evidence="1">
    <location>
        <begin position="1014"/>
        <end position="1053"/>
    </location>
</feature>
<feature type="compositionally biased region" description="Basic and acidic residues" evidence="1">
    <location>
        <begin position="1092"/>
        <end position="1118"/>
    </location>
</feature>
<feature type="compositionally biased region" description="Basic and acidic residues" evidence="1">
    <location>
        <begin position="608"/>
        <end position="661"/>
    </location>
</feature>
<feature type="compositionally biased region" description="Polar residues" evidence="1">
    <location>
        <begin position="1339"/>
        <end position="1354"/>
    </location>
</feature>
<feature type="region of interest" description="Disordered" evidence="1">
    <location>
        <begin position="203"/>
        <end position="375"/>
    </location>
</feature>
<feature type="compositionally biased region" description="Basic and acidic residues" evidence="1">
    <location>
        <begin position="1221"/>
        <end position="1233"/>
    </location>
</feature>
<feature type="compositionally biased region" description="Polar residues" evidence="1">
    <location>
        <begin position="1200"/>
        <end position="1215"/>
    </location>
</feature>
<feature type="compositionally biased region" description="Basic and acidic residues" evidence="1">
    <location>
        <begin position="93"/>
        <end position="103"/>
    </location>
</feature>
<proteinExistence type="predicted"/>
<feature type="compositionally biased region" description="Acidic residues" evidence="1">
    <location>
        <begin position="1642"/>
        <end position="1654"/>
    </location>
</feature>
<sequence length="1671" mass="196821">MASTISKEWFDSLTFELNTEQIYAVNKLLGDSQFRFVPLNEASKNLKKLKDKAQLYGPPRKGGKICTATKTPHENSSSLSDNSPVQHQIAPKPENKQPASDDPKEAIKNLFTKLSKIVRSDFPQISSSFDFEILERGISRGYFINVDEFRVAAKQVIRATARKYKNLKFDYLMKFQEMPPPPKINHPTHTQPRANIKPNMELSKKIDNDDDDDNSGSLFDSNEVSKESESLSQNKNKSIKRRKITEDDKVEHLLSNSNSNSQQQVNQVKPREEIKQPPQDPHKDQNMDADMARLESLDIPKVGRQPDKHKDHPMETDHDQKPQADANQQARDPEKPVRVPEDMRIPPSQPHVNPHLTEAPLRDAPSSQPLRAPQASPIHEIETAKKGKHVAPEVIRPDNDVDMSKNMFENKSDRPKMQQERAQVVTTPQFTEQVPQRKDKAVVHKSISEIKKENDAPNHLDRKGRANDLSAKKLKFIDKYSTSQGRKELGNMIRRISGPQVQGIVRLMRQFHVGNKEGKEFKFSLNTLTPAQCARVGMLIEGISDPGSASSTGRAQTGKPGSHGERSSSAVGSQDASGAGRVSEREREIERRKRAEEEARYKERRKKEHEMKLQERKKDELRRKEQEQRKEENRKFKEQQELLRRQEHERQQESDPHEPSYESKSPVPPTTSEQQEAARVKAHQEQLEQKRLEEEKRKQAEAERERIEQERRKAEEDKRRKAEELRKSEEQERQRGLAKLRLEEERHAEKKRESDSSSSNKRKKNGGVKKIQAQARKAPKACEEERGKREQEELRKREEERRRQQELQQKKKEEEQRRIREEQERRKREMEELRIREEEQRRRQQEEEDRKRQELQRKLKEDEERRLKAEQERKQREEEQRRIREEQERQRREEEQKRLREEQERKRKQEEERKRKEEEERKRKEEEEERKRKEQEELRLREEQERKRREEEERRRIEEERRRMEEERKRKEEEERKRKEEQERLRREEEARREQERLRKLEQERLRQEALRKAEEERLRKEKQEALRKAQEQRKLEEQQERERLEQQRREQQRLEQERLERQRLEQQRLEQQRLEQQRLEQQKLEEQRLIEQQRMKEEQDKIEREKQQKEEQERADKEQEEQSITPRPISGGKGKGPFQMPGGKLGASGQSEDDDMEDMKEDESEESHISENDGLDNPMINIHAPMHSSSNMNYQKVQEVMENSSGSESDQGESLFQRYLKSEKQKKEHVQRSDSNVNEMDMSPLKTPIASSFNIDEPTPKAHRQDDSEPAKLSHPSAEENQGKEPGELTPVKDLKTPIDSFKLSQNQGRDLLKFDNQDDEIDMEIDDGSKDNEIMINDNSGSKLDSLYNQDQVEPGQVNENKHYDSDMLDSPQNPIEIDENGEIKISTKGKGKSFIRDETPDKEMAHQSILIDEDSQGDKKSQEEQKRREKSSSPENLIIQKSKDHQIYPENSHTHPKSPDHQALQRSEDQNDLQKSIPRENPEKNQEEAPVSIPVSEGNFKRHKELEKLPAEEENTPQLQQEIGKPNSDTEPPRVGNPKNSNSEKSCKQMNSDEEEESVSEVSEDDKDQQILPQLEDNYKLPESINKYQDVPNLEGDEVEEDEEDDEDKDLGLGSKLWASYEQMSKKNNPEEPVRLDNDAFDEDCYNDGSDEVAGAGDELDLSQLQDL</sequence>
<gene>
    <name evidence="2" type="ORF">ECRASSUSDP1_LOCUS7104</name>
</gene>
<evidence type="ECO:0000313" key="2">
    <source>
        <dbReference type="EMBL" id="CAI2365822.1"/>
    </source>
</evidence>
<feature type="compositionally biased region" description="Basic and acidic residues" evidence="1">
    <location>
        <begin position="331"/>
        <end position="344"/>
    </location>
</feature>
<feature type="region of interest" description="Disordered" evidence="1">
    <location>
        <begin position="544"/>
        <end position="992"/>
    </location>
</feature>
<feature type="compositionally biased region" description="Polar residues" evidence="1">
    <location>
        <begin position="1541"/>
        <end position="1553"/>
    </location>
</feature>
<feature type="compositionally biased region" description="Basic and acidic residues" evidence="1">
    <location>
        <begin position="304"/>
        <end position="322"/>
    </location>
</feature>
<accession>A0AAD1UI60</accession>
<keyword evidence="3" id="KW-1185">Reference proteome</keyword>
<organism evidence="2 3">
    <name type="scientific">Euplotes crassus</name>
    <dbReference type="NCBI Taxonomy" id="5936"/>
    <lineage>
        <taxon>Eukaryota</taxon>
        <taxon>Sar</taxon>
        <taxon>Alveolata</taxon>
        <taxon>Ciliophora</taxon>
        <taxon>Intramacronucleata</taxon>
        <taxon>Spirotrichea</taxon>
        <taxon>Hypotrichia</taxon>
        <taxon>Euplotida</taxon>
        <taxon>Euplotidae</taxon>
        <taxon>Moneuplotes</taxon>
    </lineage>
</organism>
<feature type="region of interest" description="Disordered" evidence="1">
    <location>
        <begin position="1200"/>
        <end position="1671"/>
    </location>
</feature>
<feature type="compositionally biased region" description="Polar residues" evidence="1">
    <location>
        <begin position="567"/>
        <end position="576"/>
    </location>
</feature>
<feature type="compositionally biased region" description="Basic and acidic residues" evidence="1">
    <location>
        <begin position="676"/>
        <end position="755"/>
    </location>
</feature>
<feature type="compositionally biased region" description="Acidic residues" evidence="1">
    <location>
        <begin position="1319"/>
        <end position="1328"/>
    </location>
</feature>
<feature type="compositionally biased region" description="Low complexity" evidence="1">
    <location>
        <begin position="255"/>
        <end position="268"/>
    </location>
</feature>
<feature type="compositionally biased region" description="Basic and acidic residues" evidence="1">
    <location>
        <begin position="1480"/>
        <end position="1490"/>
    </location>
</feature>
<feature type="compositionally biased region" description="Basic and acidic residues" evidence="1">
    <location>
        <begin position="582"/>
        <end position="601"/>
    </location>
</feature>
<evidence type="ECO:0000256" key="1">
    <source>
        <dbReference type="SAM" id="MobiDB-lite"/>
    </source>
</evidence>
<feature type="region of interest" description="Disordered" evidence="1">
    <location>
        <begin position="51"/>
        <end position="103"/>
    </location>
</feature>
<dbReference type="EMBL" id="CAMPGE010006908">
    <property type="protein sequence ID" value="CAI2365822.1"/>
    <property type="molecule type" value="Genomic_DNA"/>
</dbReference>
<feature type="compositionally biased region" description="Acidic residues" evidence="1">
    <location>
        <begin position="1152"/>
        <end position="1166"/>
    </location>
</feature>
<protein>
    <submittedName>
        <fullName evidence="2">Uncharacterized protein</fullName>
    </submittedName>
</protein>
<comment type="caution">
    <text evidence="2">The sequence shown here is derived from an EMBL/GenBank/DDBJ whole genome shotgun (WGS) entry which is preliminary data.</text>
</comment>
<feature type="compositionally biased region" description="Basic and acidic residues" evidence="1">
    <location>
        <begin position="1259"/>
        <end position="1298"/>
    </location>
</feature>
<feature type="compositionally biased region" description="Acidic residues" evidence="1">
    <location>
        <begin position="1555"/>
        <end position="1570"/>
    </location>
</feature>
<name>A0AAD1UI60_EUPCR</name>
<feature type="compositionally biased region" description="Basic and acidic residues" evidence="1">
    <location>
        <begin position="1397"/>
        <end position="1408"/>
    </location>
</feature>
<feature type="compositionally biased region" description="Basic and acidic residues" evidence="1">
    <location>
        <begin position="1419"/>
        <end position="1435"/>
    </location>
</feature>